<proteinExistence type="predicted"/>
<reference evidence="1 2" key="1">
    <citation type="submission" date="2019-08" db="EMBL/GenBank/DDBJ databases">
        <title>Bradyrhizobium hipponensis sp. nov., a rhizobium isolated from a Lupinus angustifolius root nodule in Tunisia.</title>
        <authorList>
            <person name="Off K."/>
            <person name="Rejili M."/>
            <person name="Mars M."/>
            <person name="Brachmann A."/>
            <person name="Marin M."/>
        </authorList>
    </citation>
    <scope>NUCLEOTIDE SEQUENCE [LARGE SCALE GENOMIC DNA]</scope>
    <source>
        <strain evidence="1 2">CTAW71</strain>
    </source>
</reference>
<gene>
    <name evidence="1" type="ORF">FXB40_46555</name>
</gene>
<evidence type="ECO:0000313" key="2">
    <source>
        <dbReference type="Proteomes" id="UP000324758"/>
    </source>
</evidence>
<protein>
    <submittedName>
        <fullName evidence="1">Uncharacterized protein</fullName>
    </submittedName>
</protein>
<dbReference type="OrthoDB" id="8252937at2"/>
<accession>A0A5D3K0M1</accession>
<dbReference type="Proteomes" id="UP000324758">
    <property type="component" value="Unassembled WGS sequence"/>
</dbReference>
<keyword evidence="2" id="KW-1185">Reference proteome</keyword>
<comment type="caution">
    <text evidence="1">The sequence shown here is derived from an EMBL/GenBank/DDBJ whole genome shotgun (WGS) entry which is preliminary data.</text>
</comment>
<name>A0A5D3K0M1_9BRAD</name>
<dbReference type="AlphaFoldDB" id="A0A5D3K0M1"/>
<dbReference type="EMBL" id="VSSS01000109">
    <property type="protein sequence ID" value="TYL83177.1"/>
    <property type="molecule type" value="Genomic_DNA"/>
</dbReference>
<evidence type="ECO:0000313" key="1">
    <source>
        <dbReference type="EMBL" id="TYL83177.1"/>
    </source>
</evidence>
<organism evidence="1 2">
    <name type="scientific">Bradyrhizobium rifense</name>
    <dbReference type="NCBI Taxonomy" id="515499"/>
    <lineage>
        <taxon>Bacteria</taxon>
        <taxon>Pseudomonadati</taxon>
        <taxon>Pseudomonadota</taxon>
        <taxon>Alphaproteobacteria</taxon>
        <taxon>Hyphomicrobiales</taxon>
        <taxon>Nitrobacteraceae</taxon>
        <taxon>Bradyrhizobium</taxon>
    </lineage>
</organism>
<sequence length="96" mass="10577">MRAVFPYLTGMMQLTLVQDQAIQALMAGAVGAETFDRLFAGIRFDKLDGTMLYAFAKDEEIASDIEDGYSIYIAGVAARVLKRQVDVVVVMPKVLQ</sequence>